<organism evidence="1 2">
    <name type="scientific">Porites lobata</name>
    <dbReference type="NCBI Taxonomy" id="104759"/>
    <lineage>
        <taxon>Eukaryota</taxon>
        <taxon>Metazoa</taxon>
        <taxon>Cnidaria</taxon>
        <taxon>Anthozoa</taxon>
        <taxon>Hexacorallia</taxon>
        <taxon>Scleractinia</taxon>
        <taxon>Fungiina</taxon>
        <taxon>Poritidae</taxon>
        <taxon>Porites</taxon>
    </lineage>
</organism>
<proteinExistence type="predicted"/>
<feature type="non-terminal residue" evidence="1">
    <location>
        <position position="1"/>
    </location>
</feature>
<reference evidence="1 2" key="1">
    <citation type="submission" date="2022-05" db="EMBL/GenBank/DDBJ databases">
        <authorList>
            <consortium name="Genoscope - CEA"/>
            <person name="William W."/>
        </authorList>
    </citation>
    <scope>NUCLEOTIDE SEQUENCE [LARGE SCALE GENOMIC DNA]</scope>
</reference>
<gene>
    <name evidence="1" type="ORF">PLOB_00004956</name>
</gene>
<feature type="non-terminal residue" evidence="1">
    <location>
        <position position="81"/>
    </location>
</feature>
<protein>
    <submittedName>
        <fullName evidence="1">Uncharacterized protein</fullName>
    </submittedName>
</protein>
<dbReference type="Proteomes" id="UP001159405">
    <property type="component" value="Unassembled WGS sequence"/>
</dbReference>
<comment type="caution">
    <text evidence="1">The sequence shown here is derived from an EMBL/GenBank/DDBJ whole genome shotgun (WGS) entry which is preliminary data.</text>
</comment>
<dbReference type="EMBL" id="CALNXK010000120">
    <property type="protein sequence ID" value="CAH3161599.1"/>
    <property type="molecule type" value="Genomic_DNA"/>
</dbReference>
<evidence type="ECO:0000313" key="1">
    <source>
        <dbReference type="EMBL" id="CAH3161599.1"/>
    </source>
</evidence>
<evidence type="ECO:0000313" key="2">
    <source>
        <dbReference type="Proteomes" id="UP001159405"/>
    </source>
</evidence>
<name>A0ABN8QD24_9CNID</name>
<accession>A0ABN8QD24</accession>
<sequence>NEKKRLYSRKVLDIEHGKFTALVFATTGGMGKECLMYHSRLAQLIAIKKLRGAVCQNHLTEQNQNLIRTLEICLRPLIGKL</sequence>
<keyword evidence="2" id="KW-1185">Reference proteome</keyword>